<dbReference type="GO" id="GO:0000398">
    <property type="term" value="P:mRNA splicing, via spliceosome"/>
    <property type="evidence" value="ECO:0007669"/>
    <property type="project" value="InterPro"/>
</dbReference>
<dbReference type="GO" id="GO:0008270">
    <property type="term" value="F:zinc ion binding"/>
    <property type="evidence" value="ECO:0007669"/>
    <property type="project" value="UniProtKB-KW"/>
</dbReference>
<dbReference type="GeneID" id="63713285"/>
<dbReference type="SMART" id="SM00451">
    <property type="entry name" value="ZnF_U1"/>
    <property type="match status" value="1"/>
</dbReference>
<protein>
    <submittedName>
        <fullName evidence="7">Zinc finger domain-containing protein</fullName>
    </submittedName>
</protein>
<dbReference type="PROSITE" id="PS00028">
    <property type="entry name" value="ZINC_FINGER_C2H2_1"/>
    <property type="match status" value="1"/>
</dbReference>
<dbReference type="GO" id="GO:0005681">
    <property type="term" value="C:spliceosomal complex"/>
    <property type="evidence" value="ECO:0007669"/>
    <property type="project" value="InterPro"/>
</dbReference>
<dbReference type="InParanoid" id="A0A151GR85"/>
<keyword evidence="3" id="KW-0862">Zinc</keyword>
<accession>A0A151GR85</accession>
<gene>
    <name evidence="7" type="ORF">DCS_00642</name>
</gene>
<dbReference type="InterPro" id="IPR040107">
    <property type="entry name" value="Snu23"/>
</dbReference>
<dbReference type="SUPFAM" id="SSF57667">
    <property type="entry name" value="beta-beta-alpha zinc fingers"/>
    <property type="match status" value="1"/>
</dbReference>
<dbReference type="InterPro" id="IPR013087">
    <property type="entry name" value="Znf_C2H2_type"/>
</dbReference>
<feature type="domain" description="C2H2-type" evidence="6">
    <location>
        <begin position="103"/>
        <end position="125"/>
    </location>
</feature>
<evidence type="ECO:0000313" key="7">
    <source>
        <dbReference type="EMBL" id="KYK59512.1"/>
    </source>
</evidence>
<keyword evidence="1" id="KW-0479">Metal-binding</keyword>
<dbReference type="STRING" id="98403.A0A151GR85"/>
<dbReference type="PANTHER" id="PTHR45986">
    <property type="entry name" value="ZINC FINGER MATRIN-TYPE PROTEIN 2"/>
    <property type="match status" value="1"/>
</dbReference>
<dbReference type="Proteomes" id="UP000076580">
    <property type="component" value="Chromosome 01"/>
</dbReference>
<dbReference type="GO" id="GO:0046540">
    <property type="term" value="C:U4/U6 x U5 tri-snRNP complex"/>
    <property type="evidence" value="ECO:0007669"/>
    <property type="project" value="TreeGrafter"/>
</dbReference>
<evidence type="ECO:0000256" key="1">
    <source>
        <dbReference type="ARBA" id="ARBA00022723"/>
    </source>
</evidence>
<feature type="region of interest" description="Disordered" evidence="5">
    <location>
        <begin position="175"/>
        <end position="239"/>
    </location>
</feature>
<evidence type="ECO:0000256" key="2">
    <source>
        <dbReference type="ARBA" id="ARBA00022771"/>
    </source>
</evidence>
<dbReference type="EMBL" id="LAYC01000001">
    <property type="protein sequence ID" value="KYK59512.1"/>
    <property type="molecule type" value="Genomic_DNA"/>
</dbReference>
<evidence type="ECO:0000313" key="8">
    <source>
        <dbReference type="Proteomes" id="UP000076580"/>
    </source>
</evidence>
<keyword evidence="8" id="KW-1185">Reference proteome</keyword>
<feature type="compositionally biased region" description="Basic and acidic residues" evidence="5">
    <location>
        <begin position="175"/>
        <end position="216"/>
    </location>
</feature>
<dbReference type="Pfam" id="PF12171">
    <property type="entry name" value="zf-C2H2_jaz"/>
    <property type="match status" value="1"/>
</dbReference>
<comment type="caution">
    <text evidence="7">The sequence shown here is derived from an EMBL/GenBank/DDBJ whole genome shotgun (WGS) entry which is preliminary data.</text>
</comment>
<keyword evidence="4" id="KW-0539">Nucleus</keyword>
<keyword evidence="2" id="KW-0863">Zinc-finger</keyword>
<evidence type="ECO:0000256" key="5">
    <source>
        <dbReference type="SAM" id="MobiDB-lite"/>
    </source>
</evidence>
<dbReference type="RefSeq" id="XP_040658864.1">
    <property type="nucleotide sequence ID" value="XM_040797981.1"/>
</dbReference>
<feature type="region of interest" description="Disordered" evidence="5">
    <location>
        <begin position="1"/>
        <end position="20"/>
    </location>
</feature>
<dbReference type="InterPro" id="IPR022755">
    <property type="entry name" value="Znf_C2H2_jaz"/>
</dbReference>
<evidence type="ECO:0000256" key="3">
    <source>
        <dbReference type="ARBA" id="ARBA00022833"/>
    </source>
</evidence>
<organism evidence="7 8">
    <name type="scientific">Drechmeria coniospora</name>
    <name type="common">Nematophagous fungus</name>
    <name type="synonym">Meria coniospora</name>
    <dbReference type="NCBI Taxonomy" id="98403"/>
    <lineage>
        <taxon>Eukaryota</taxon>
        <taxon>Fungi</taxon>
        <taxon>Dikarya</taxon>
        <taxon>Ascomycota</taxon>
        <taxon>Pezizomycotina</taxon>
        <taxon>Sordariomycetes</taxon>
        <taxon>Hypocreomycetidae</taxon>
        <taxon>Hypocreales</taxon>
        <taxon>Ophiocordycipitaceae</taxon>
        <taxon>Drechmeria</taxon>
    </lineage>
</organism>
<proteinExistence type="predicted"/>
<reference evidence="7 8" key="1">
    <citation type="journal article" date="2016" name="Sci. Rep.">
        <title>Insights into Adaptations to a Near-Obligate Nematode Endoparasitic Lifestyle from the Finished Genome of Drechmeria coniospora.</title>
        <authorList>
            <person name="Zhang L."/>
            <person name="Zhou Z."/>
            <person name="Guo Q."/>
            <person name="Fokkens L."/>
            <person name="Miskei M."/>
            <person name="Pocsi I."/>
            <person name="Zhang W."/>
            <person name="Chen M."/>
            <person name="Wang L."/>
            <person name="Sun Y."/>
            <person name="Donzelli B.G."/>
            <person name="Gibson D.M."/>
            <person name="Nelson D.R."/>
            <person name="Luo J.G."/>
            <person name="Rep M."/>
            <person name="Liu H."/>
            <person name="Yang S."/>
            <person name="Wang J."/>
            <person name="Krasnoff S.B."/>
            <person name="Xu Y."/>
            <person name="Molnar I."/>
            <person name="Lin M."/>
        </authorList>
    </citation>
    <scope>NUCLEOTIDE SEQUENCE [LARGE SCALE GENOMIC DNA]</scope>
    <source>
        <strain evidence="7 8">ARSEF 6962</strain>
    </source>
</reference>
<dbReference type="Gene3D" id="3.30.160.60">
    <property type="entry name" value="Classic Zinc Finger"/>
    <property type="match status" value="1"/>
</dbReference>
<dbReference type="GO" id="GO:0003676">
    <property type="term" value="F:nucleic acid binding"/>
    <property type="evidence" value="ECO:0007669"/>
    <property type="project" value="InterPro"/>
</dbReference>
<evidence type="ECO:0000256" key="4">
    <source>
        <dbReference type="ARBA" id="ARBA00023242"/>
    </source>
</evidence>
<name>A0A151GR85_DRECN</name>
<evidence type="ECO:0000259" key="6">
    <source>
        <dbReference type="PROSITE" id="PS00028"/>
    </source>
</evidence>
<dbReference type="PANTHER" id="PTHR45986:SF1">
    <property type="entry name" value="ZINC FINGER MATRIN-TYPE PROTEIN 2"/>
    <property type="match status" value="1"/>
</dbReference>
<dbReference type="InterPro" id="IPR003604">
    <property type="entry name" value="Matrin/U1-like-C_Znf_C2H2"/>
</dbReference>
<dbReference type="InterPro" id="IPR036236">
    <property type="entry name" value="Znf_C2H2_sf"/>
</dbReference>
<sequence>MSDSKKGGAYGTPAGDTDFRKSYNLDEYAAKAREREAMEKEERKARYEAKLAGKKYYKPLTGDETYTSARRNVMDLSAQIGKTQLVPAGAGVGKRGRSAGFYCDACDLTFKDNLQFVEHINTPQHLANTGQTTEVRRATAEEVHERIAFYIRRKEDLDRERATDLQERLKIREEEQKEETEEKRRKRRAEAEKRRLQREEEAKVKTEYGEDVRIEGEHDDDDMMAQMGFAGFGSSKKGT</sequence>
<dbReference type="AlphaFoldDB" id="A0A151GR85"/>